<gene>
    <name evidence="2" type="ORF">N658DRAFT_386847</name>
    <name evidence="1" type="ORF">N658DRAFT_388727</name>
</gene>
<reference evidence="2" key="1">
    <citation type="journal article" date="2023" name="Mol. Phylogenet. Evol.">
        <title>Genome-scale phylogeny and comparative genomics of the fungal order Sordariales.</title>
        <authorList>
            <person name="Hensen N."/>
            <person name="Bonometti L."/>
            <person name="Westerberg I."/>
            <person name="Brannstrom I.O."/>
            <person name="Guillou S."/>
            <person name="Cros-Aarteil S."/>
            <person name="Calhoun S."/>
            <person name="Haridas S."/>
            <person name="Kuo A."/>
            <person name="Mondo S."/>
            <person name="Pangilinan J."/>
            <person name="Riley R."/>
            <person name="LaButti K."/>
            <person name="Andreopoulos B."/>
            <person name="Lipzen A."/>
            <person name="Chen C."/>
            <person name="Yan M."/>
            <person name="Daum C."/>
            <person name="Ng V."/>
            <person name="Clum A."/>
            <person name="Steindorff A."/>
            <person name="Ohm R.A."/>
            <person name="Martin F."/>
            <person name="Silar P."/>
            <person name="Natvig D.O."/>
            <person name="Lalanne C."/>
            <person name="Gautier V."/>
            <person name="Ament-Velasquez S.L."/>
            <person name="Kruys A."/>
            <person name="Hutchinson M.I."/>
            <person name="Powell A.J."/>
            <person name="Barry K."/>
            <person name="Miller A.N."/>
            <person name="Grigoriev I.V."/>
            <person name="Debuchy R."/>
            <person name="Gladieux P."/>
            <person name="Hiltunen Thoren M."/>
            <person name="Johannesson H."/>
        </authorList>
    </citation>
    <scope>NUCLEOTIDE SEQUENCE</scope>
    <source>
        <strain evidence="2">CBS 757.83</strain>
    </source>
</reference>
<evidence type="ECO:0000313" key="2">
    <source>
        <dbReference type="EMBL" id="KAK4095666.1"/>
    </source>
</evidence>
<comment type="caution">
    <text evidence="2">The sequence shown here is derived from an EMBL/GenBank/DDBJ whole genome shotgun (WGS) entry which is preliminary data.</text>
</comment>
<name>A0AAN6SWK2_9PEZI</name>
<proteinExistence type="predicted"/>
<dbReference type="Proteomes" id="UP001305647">
    <property type="component" value="Unassembled WGS sequence"/>
</dbReference>
<evidence type="ECO:0000313" key="1">
    <source>
        <dbReference type="EMBL" id="KAK4095664.1"/>
    </source>
</evidence>
<dbReference type="AlphaFoldDB" id="A0AAN6SWK2"/>
<sequence length="71" mass="7924">NLDSKIQALVLPLASVDQPKPSLIFESLARIYEAPNKASRASDRLTQLRQGTDSLPHFLAKFERTLFEAQA</sequence>
<dbReference type="EMBL" id="MU863859">
    <property type="protein sequence ID" value="KAK4095664.1"/>
    <property type="molecule type" value="Genomic_DNA"/>
</dbReference>
<keyword evidence="3" id="KW-1185">Reference proteome</keyword>
<dbReference type="EMBL" id="MU863852">
    <property type="protein sequence ID" value="KAK4095666.1"/>
    <property type="molecule type" value="Genomic_DNA"/>
</dbReference>
<evidence type="ECO:0000313" key="3">
    <source>
        <dbReference type="Proteomes" id="UP001305647"/>
    </source>
</evidence>
<feature type="non-terminal residue" evidence="2">
    <location>
        <position position="71"/>
    </location>
</feature>
<accession>A0AAN6SWK2</accession>
<feature type="non-terminal residue" evidence="2">
    <location>
        <position position="1"/>
    </location>
</feature>
<reference evidence="2" key="2">
    <citation type="submission" date="2023-05" db="EMBL/GenBank/DDBJ databases">
        <authorList>
            <consortium name="Lawrence Berkeley National Laboratory"/>
            <person name="Steindorff A."/>
            <person name="Hensen N."/>
            <person name="Bonometti L."/>
            <person name="Westerberg I."/>
            <person name="Brannstrom I.O."/>
            <person name="Guillou S."/>
            <person name="Cros-Aarteil S."/>
            <person name="Calhoun S."/>
            <person name="Haridas S."/>
            <person name="Kuo A."/>
            <person name="Mondo S."/>
            <person name="Pangilinan J."/>
            <person name="Riley R."/>
            <person name="Labutti K."/>
            <person name="Andreopoulos B."/>
            <person name="Lipzen A."/>
            <person name="Chen C."/>
            <person name="Yanf M."/>
            <person name="Daum C."/>
            <person name="Ng V."/>
            <person name="Clum A."/>
            <person name="Ohm R."/>
            <person name="Martin F."/>
            <person name="Silar P."/>
            <person name="Natvig D."/>
            <person name="Lalanne C."/>
            <person name="Gautier V."/>
            <person name="Ament-Velasquez S.L."/>
            <person name="Kruys A."/>
            <person name="Hutchinson M.I."/>
            <person name="Powell A.J."/>
            <person name="Barry K."/>
            <person name="Miller A.N."/>
            <person name="Grigoriev I.V."/>
            <person name="Debuchy R."/>
            <person name="Gladieux P."/>
            <person name="Thoren M.H."/>
            <person name="Johannesson H."/>
        </authorList>
    </citation>
    <scope>NUCLEOTIDE SEQUENCE</scope>
    <source>
        <strain evidence="2">CBS 757.83</strain>
    </source>
</reference>
<evidence type="ECO:0008006" key="4">
    <source>
        <dbReference type="Google" id="ProtNLM"/>
    </source>
</evidence>
<protein>
    <recommendedName>
        <fullName evidence="4">Retrotransposon gag domain-containing protein</fullName>
    </recommendedName>
</protein>
<organism evidence="2 3">
    <name type="scientific">Parathielavia hyrcaniae</name>
    <dbReference type="NCBI Taxonomy" id="113614"/>
    <lineage>
        <taxon>Eukaryota</taxon>
        <taxon>Fungi</taxon>
        <taxon>Dikarya</taxon>
        <taxon>Ascomycota</taxon>
        <taxon>Pezizomycotina</taxon>
        <taxon>Sordariomycetes</taxon>
        <taxon>Sordariomycetidae</taxon>
        <taxon>Sordariales</taxon>
        <taxon>Chaetomiaceae</taxon>
        <taxon>Parathielavia</taxon>
    </lineage>
</organism>